<reference evidence="8 9" key="1">
    <citation type="submission" date="2019-06" db="EMBL/GenBank/DDBJ databases">
        <title>New taxonomy in bacterial strain CC-CFT640, isolated from vineyard.</title>
        <authorList>
            <person name="Lin S.-Y."/>
            <person name="Tsai C.-F."/>
            <person name="Young C.-C."/>
        </authorList>
    </citation>
    <scope>NUCLEOTIDE SEQUENCE [LARGE SCALE GENOMIC DNA]</scope>
    <source>
        <strain evidence="8 9">CC-CFT640</strain>
    </source>
</reference>
<dbReference type="InterPro" id="IPR000873">
    <property type="entry name" value="AMP-dep_synth/lig_dom"/>
</dbReference>
<evidence type="ECO:0000256" key="5">
    <source>
        <dbReference type="ARBA" id="ARBA00067668"/>
    </source>
</evidence>
<dbReference type="Gene3D" id="3.40.50.12780">
    <property type="entry name" value="N-terminal domain of ligase-like"/>
    <property type="match status" value="1"/>
</dbReference>
<evidence type="ECO:0000256" key="3">
    <source>
        <dbReference type="ARBA" id="ARBA00051915"/>
    </source>
</evidence>
<evidence type="ECO:0000259" key="7">
    <source>
        <dbReference type="Pfam" id="PF13193"/>
    </source>
</evidence>
<comment type="similarity">
    <text evidence="1">Belongs to the ATP-dependent AMP-binding enzyme family.</text>
</comment>
<evidence type="ECO:0000256" key="4">
    <source>
        <dbReference type="ARBA" id="ARBA00066616"/>
    </source>
</evidence>
<dbReference type="GO" id="GO:0016878">
    <property type="term" value="F:acid-thiol ligase activity"/>
    <property type="evidence" value="ECO:0007669"/>
    <property type="project" value="UniProtKB-ARBA"/>
</dbReference>
<dbReference type="InterPro" id="IPR050237">
    <property type="entry name" value="ATP-dep_AMP-bd_enzyme"/>
</dbReference>
<dbReference type="PROSITE" id="PS00455">
    <property type="entry name" value="AMP_BINDING"/>
    <property type="match status" value="1"/>
</dbReference>
<dbReference type="InterPro" id="IPR045851">
    <property type="entry name" value="AMP-bd_C_sf"/>
</dbReference>
<proteinExistence type="inferred from homology"/>
<protein>
    <recommendedName>
        <fullName evidence="5">3-methylmercaptopropionyl-CoA ligase</fullName>
        <ecNumber evidence="4">6.2.1.44</ecNumber>
    </recommendedName>
</protein>
<dbReference type="EC" id="6.2.1.44" evidence="4"/>
<dbReference type="FunFam" id="3.30.300.30:FF:000008">
    <property type="entry name" value="2,3-dihydroxybenzoate-AMP ligase"/>
    <property type="match status" value="1"/>
</dbReference>
<evidence type="ECO:0000256" key="2">
    <source>
        <dbReference type="ARBA" id="ARBA00022598"/>
    </source>
</evidence>
<dbReference type="Pfam" id="PF00501">
    <property type="entry name" value="AMP-binding"/>
    <property type="match status" value="1"/>
</dbReference>
<dbReference type="RefSeq" id="WP_147847448.1">
    <property type="nucleotide sequence ID" value="NZ_VDUZ01000013.1"/>
</dbReference>
<feature type="domain" description="AMP-dependent synthetase/ligase" evidence="6">
    <location>
        <begin position="32"/>
        <end position="416"/>
    </location>
</feature>
<dbReference type="InterPro" id="IPR042099">
    <property type="entry name" value="ANL_N_sf"/>
</dbReference>
<name>A0A5C8PNL3_9HYPH</name>
<evidence type="ECO:0000256" key="1">
    <source>
        <dbReference type="ARBA" id="ARBA00006432"/>
    </source>
</evidence>
<comment type="caution">
    <text evidence="8">The sequence shown here is derived from an EMBL/GenBank/DDBJ whole genome shotgun (WGS) entry which is preliminary data.</text>
</comment>
<keyword evidence="9" id="KW-1185">Reference proteome</keyword>
<comment type="catalytic activity">
    <reaction evidence="3">
        <text>3-(methylsulfanyl)propanoate + ATP + CoA = 3-(methylsulfanyl)propanoyl-CoA + AMP + diphosphate</text>
        <dbReference type="Rhea" id="RHEA:43052"/>
        <dbReference type="ChEBI" id="CHEBI:30616"/>
        <dbReference type="ChEBI" id="CHEBI:33019"/>
        <dbReference type="ChEBI" id="CHEBI:49016"/>
        <dbReference type="ChEBI" id="CHEBI:57287"/>
        <dbReference type="ChEBI" id="CHEBI:82815"/>
        <dbReference type="ChEBI" id="CHEBI:456215"/>
        <dbReference type="EC" id="6.2.1.44"/>
    </reaction>
    <physiologicalReaction direction="left-to-right" evidence="3">
        <dbReference type="Rhea" id="RHEA:43053"/>
    </physiologicalReaction>
</comment>
<dbReference type="InterPro" id="IPR025110">
    <property type="entry name" value="AMP-bd_C"/>
</dbReference>
<dbReference type="Pfam" id="PF13193">
    <property type="entry name" value="AMP-binding_C"/>
    <property type="match status" value="1"/>
</dbReference>
<gene>
    <name evidence="8" type="ORF">FHP25_13410</name>
</gene>
<dbReference type="SUPFAM" id="SSF56801">
    <property type="entry name" value="Acetyl-CoA synthetase-like"/>
    <property type="match status" value="1"/>
</dbReference>
<dbReference type="Gene3D" id="3.30.300.30">
    <property type="match status" value="1"/>
</dbReference>
<dbReference type="AlphaFoldDB" id="A0A5C8PNL3"/>
<dbReference type="OrthoDB" id="9803968at2"/>
<evidence type="ECO:0000313" key="8">
    <source>
        <dbReference type="EMBL" id="TXL75645.1"/>
    </source>
</evidence>
<dbReference type="Proteomes" id="UP000321638">
    <property type="component" value="Unassembled WGS sequence"/>
</dbReference>
<dbReference type="InterPro" id="IPR020845">
    <property type="entry name" value="AMP-binding_CS"/>
</dbReference>
<dbReference type="PANTHER" id="PTHR43767:SF1">
    <property type="entry name" value="NONRIBOSOMAL PEPTIDE SYNTHASE PES1 (EUROFUNG)-RELATED"/>
    <property type="match status" value="1"/>
</dbReference>
<sequence length="563" mass="61628">MRVYLRPNWRRAGGQQAMTWYPKRRFGDLPEQIAARFPDAEALVFNEARYSFSAVAARIDDAAKRLMGAGVGPGDHVALWLNNCADWIFIAFGILKIGAVLVPINTRFRARDLAYVLKQSDSSVLVTHDRSGPIDYLAMVGEAVSLSQSGDEVRDAAYPALRRVIVLGQAPHAGTTDWASLAAAAARISDGNLAARAQAVDPDATAFIMYTSGTTGFPKGVVHTHRLIRNVEERAFRMAITHNDVILNYLPLFHAFSLSEGPWMSMITGARQIVTRTFDPDESLDLIERERVSIIHGFEAHMKGLTEAQEARPRNLSTLRTGIFAAGSLGATPVTRRGARVLAPLKNLPGFGMTETWLGAALGALDDDEAHRCETSGFPALGYELRVVDGFTGATMPVGVPGELQIRGYSVMREYYKKPAETAAAFAEDGWLRTGDTAVWLADGYIRFLGRYKDMLKVGGENVDPMETEALLLEHPAIHQVAVVGLPDERLSEVPVAYVQCAPESAIDADGVIAFCRGKLASFKVPRHVVFLDAFPMTESGKIRKTELREDAKRRLATRETAS</sequence>
<evidence type="ECO:0000313" key="9">
    <source>
        <dbReference type="Proteomes" id="UP000321638"/>
    </source>
</evidence>
<organism evidence="8 9">
    <name type="scientific">Vineibacter terrae</name>
    <dbReference type="NCBI Taxonomy" id="2586908"/>
    <lineage>
        <taxon>Bacteria</taxon>
        <taxon>Pseudomonadati</taxon>
        <taxon>Pseudomonadota</taxon>
        <taxon>Alphaproteobacteria</taxon>
        <taxon>Hyphomicrobiales</taxon>
        <taxon>Vineibacter</taxon>
    </lineage>
</organism>
<dbReference type="PANTHER" id="PTHR43767">
    <property type="entry name" value="LONG-CHAIN-FATTY-ACID--COA LIGASE"/>
    <property type="match status" value="1"/>
</dbReference>
<accession>A0A5C8PNL3</accession>
<evidence type="ECO:0000259" key="6">
    <source>
        <dbReference type="Pfam" id="PF00501"/>
    </source>
</evidence>
<keyword evidence="2" id="KW-0436">Ligase</keyword>
<dbReference type="EMBL" id="VDUZ01000013">
    <property type="protein sequence ID" value="TXL75645.1"/>
    <property type="molecule type" value="Genomic_DNA"/>
</dbReference>
<feature type="domain" description="AMP-binding enzyme C-terminal" evidence="7">
    <location>
        <begin position="467"/>
        <end position="542"/>
    </location>
</feature>